<protein>
    <submittedName>
        <fullName evidence="3">Membrane-bound lytic murein transglycosylase D</fullName>
    </submittedName>
</protein>
<dbReference type="SUPFAM" id="SSF54106">
    <property type="entry name" value="LysM domain"/>
    <property type="match status" value="2"/>
</dbReference>
<dbReference type="AlphaFoldDB" id="A0A238VVL6"/>
<dbReference type="SMART" id="SM00257">
    <property type="entry name" value="LysM"/>
    <property type="match status" value="2"/>
</dbReference>
<dbReference type="InterPro" id="IPR018392">
    <property type="entry name" value="LysM"/>
</dbReference>
<keyword evidence="4" id="KW-1185">Reference proteome</keyword>
<feature type="domain" description="LysM" evidence="2">
    <location>
        <begin position="473"/>
        <end position="518"/>
    </location>
</feature>
<dbReference type="OrthoDB" id="9815002at2"/>
<dbReference type="Gene3D" id="3.10.350.10">
    <property type="entry name" value="LysM domain"/>
    <property type="match status" value="2"/>
</dbReference>
<dbReference type="InterPro" id="IPR036779">
    <property type="entry name" value="LysM_dom_sf"/>
</dbReference>
<dbReference type="GO" id="GO:0000270">
    <property type="term" value="P:peptidoglycan metabolic process"/>
    <property type="evidence" value="ECO:0007669"/>
    <property type="project" value="InterPro"/>
</dbReference>
<dbReference type="Pfam" id="PF01464">
    <property type="entry name" value="SLT"/>
    <property type="match status" value="1"/>
</dbReference>
<organism evidence="3 4">
    <name type="scientific">Lutibacter agarilyticus</name>
    <dbReference type="NCBI Taxonomy" id="1109740"/>
    <lineage>
        <taxon>Bacteria</taxon>
        <taxon>Pseudomonadati</taxon>
        <taxon>Bacteroidota</taxon>
        <taxon>Flavobacteriia</taxon>
        <taxon>Flavobacteriales</taxon>
        <taxon>Flavobacteriaceae</taxon>
        <taxon>Lutibacter</taxon>
    </lineage>
</organism>
<dbReference type="SUPFAM" id="SSF53955">
    <property type="entry name" value="Lysozyme-like"/>
    <property type="match status" value="1"/>
</dbReference>
<evidence type="ECO:0000256" key="1">
    <source>
        <dbReference type="ARBA" id="ARBA00007734"/>
    </source>
</evidence>
<name>A0A238VVL6_9FLAO</name>
<dbReference type="RefSeq" id="WP_089380363.1">
    <property type="nucleotide sequence ID" value="NZ_FZNT01000002.1"/>
</dbReference>
<feature type="domain" description="LysM" evidence="2">
    <location>
        <begin position="402"/>
        <end position="445"/>
    </location>
</feature>
<evidence type="ECO:0000259" key="2">
    <source>
        <dbReference type="PROSITE" id="PS51782"/>
    </source>
</evidence>
<dbReference type="EMBL" id="FZNT01000002">
    <property type="protein sequence ID" value="SNR38365.1"/>
    <property type="molecule type" value="Genomic_DNA"/>
</dbReference>
<evidence type="ECO:0000313" key="3">
    <source>
        <dbReference type="EMBL" id="SNR38365.1"/>
    </source>
</evidence>
<reference evidence="3 4" key="1">
    <citation type="submission" date="2017-06" db="EMBL/GenBank/DDBJ databases">
        <authorList>
            <person name="Kim H.J."/>
            <person name="Triplett B.A."/>
        </authorList>
    </citation>
    <scope>NUCLEOTIDE SEQUENCE [LARGE SCALE GENOMIC DNA]</scope>
    <source>
        <strain evidence="3 4">DSM 29150</strain>
    </source>
</reference>
<comment type="similarity">
    <text evidence="1">Belongs to the transglycosylase Slt family.</text>
</comment>
<dbReference type="CDD" id="cd16894">
    <property type="entry name" value="MltD-like"/>
    <property type="match status" value="1"/>
</dbReference>
<accession>A0A238VVL6</accession>
<dbReference type="PANTHER" id="PTHR37423">
    <property type="entry name" value="SOLUBLE LYTIC MUREIN TRANSGLYCOSYLASE-RELATED"/>
    <property type="match status" value="1"/>
</dbReference>
<evidence type="ECO:0000313" key="4">
    <source>
        <dbReference type="Proteomes" id="UP000198384"/>
    </source>
</evidence>
<dbReference type="Gene3D" id="1.10.530.10">
    <property type="match status" value="1"/>
</dbReference>
<dbReference type="GO" id="GO:0008933">
    <property type="term" value="F:peptidoglycan lytic transglycosylase activity"/>
    <property type="evidence" value="ECO:0007669"/>
    <property type="project" value="InterPro"/>
</dbReference>
<dbReference type="Proteomes" id="UP000198384">
    <property type="component" value="Unassembled WGS sequence"/>
</dbReference>
<dbReference type="GO" id="GO:0016020">
    <property type="term" value="C:membrane"/>
    <property type="evidence" value="ECO:0007669"/>
    <property type="project" value="InterPro"/>
</dbReference>
<dbReference type="Pfam" id="PF01476">
    <property type="entry name" value="LysM"/>
    <property type="match status" value="2"/>
</dbReference>
<dbReference type="InterPro" id="IPR008258">
    <property type="entry name" value="Transglycosylase_SLT_dom_1"/>
</dbReference>
<sequence length="521" mass="59947">MKNILIILLLVVTGVGFSQTESDTLAIDTIQTIEERTIEDAKELFSSGDSLLLKTPDSLLFKLHKEATLIDSLWLNELIKSPLYDTIPYVLQPDEKLVTELEELPTELLKERLLELDSKTPFHIEYNKNLEQVIRTYLKRRKSSFSVLMERARYYFPMFEEQLDKYDVPLEIKYLAIVESALKPRARSRVGATGLWQFMYQTGKQFDLNVSSYVDERSDPYRATEAACKYLSSLYKIFGDWDLALAAYNSGPGNVSKAIRRSGGSKNYWNIRHNLPRETAGYVPAFYATLYIFEYAEEHNIKAKENALAYFETDTVQIKGQLTFEQIYETLNVDIEVLQFLNPQYKLDIIPFKKGKNYTLTLPVKDIGTFVSNEQLIYNYAKAEESKREKPLPAYVEMNDRIVYRVKSGDYLGKIAEKYGVSVSSIKRWNNMRSTSLSVGQRLSIYPKKMNATPVKTTPSTTAKKELPTGGFTVYKVQSGDSLWLIAQKFPKVSVQNIKDWNDIWKVKSLQPGTELKIYNK</sequence>
<dbReference type="PROSITE" id="PS51782">
    <property type="entry name" value="LYSM"/>
    <property type="match status" value="2"/>
</dbReference>
<dbReference type="InterPro" id="IPR000189">
    <property type="entry name" value="Transglyc_AS"/>
</dbReference>
<proteinExistence type="inferred from homology"/>
<dbReference type="PANTHER" id="PTHR37423:SF2">
    <property type="entry name" value="MEMBRANE-BOUND LYTIC MUREIN TRANSGLYCOSYLASE C"/>
    <property type="match status" value="1"/>
</dbReference>
<dbReference type="InterPro" id="IPR023346">
    <property type="entry name" value="Lysozyme-like_dom_sf"/>
</dbReference>
<dbReference type="PROSITE" id="PS00922">
    <property type="entry name" value="TRANSGLYCOSYLASE"/>
    <property type="match status" value="1"/>
</dbReference>
<gene>
    <name evidence="3" type="ORF">SAMN06265371_102154</name>
</gene>
<dbReference type="CDD" id="cd00118">
    <property type="entry name" value="LysM"/>
    <property type="match status" value="2"/>
</dbReference>